<organism evidence="12 13">
    <name type="scientific">Diversispora eburnea</name>
    <dbReference type="NCBI Taxonomy" id="1213867"/>
    <lineage>
        <taxon>Eukaryota</taxon>
        <taxon>Fungi</taxon>
        <taxon>Fungi incertae sedis</taxon>
        <taxon>Mucoromycota</taxon>
        <taxon>Glomeromycotina</taxon>
        <taxon>Glomeromycetes</taxon>
        <taxon>Diversisporales</taxon>
        <taxon>Diversisporaceae</taxon>
        <taxon>Diversispora</taxon>
    </lineage>
</organism>
<proteinExistence type="inferred from homology"/>
<dbReference type="Gene3D" id="3.40.50.300">
    <property type="entry name" value="P-loop containing nucleotide triphosphate hydrolases"/>
    <property type="match status" value="1"/>
</dbReference>
<comment type="similarity">
    <text evidence="2 10">Belongs to the YME2 family.</text>
</comment>
<dbReference type="OrthoDB" id="10267654at2759"/>
<dbReference type="PANTHER" id="PTHR32198:SF2">
    <property type="entry name" value="MITOCHONDRIAL ESCAPE PROTEIN 2"/>
    <property type="match status" value="1"/>
</dbReference>
<keyword evidence="4" id="KW-0812">Transmembrane</keyword>
<dbReference type="GO" id="GO:0005743">
    <property type="term" value="C:mitochondrial inner membrane"/>
    <property type="evidence" value="ECO:0007669"/>
    <property type="project" value="UniProtKB-SubCell"/>
</dbReference>
<reference evidence="12" key="1">
    <citation type="submission" date="2021-06" db="EMBL/GenBank/DDBJ databases">
        <authorList>
            <person name="Kallberg Y."/>
            <person name="Tangrot J."/>
            <person name="Rosling A."/>
        </authorList>
    </citation>
    <scope>NUCLEOTIDE SEQUENCE</scope>
    <source>
        <strain evidence="12">AZ414A</strain>
    </source>
</reference>
<comment type="caution">
    <text evidence="12">The sequence shown here is derived from an EMBL/GenBank/DDBJ whole genome shotgun (WGS) entry which is preliminary data.</text>
</comment>
<gene>
    <name evidence="12" type="ORF">DEBURN_LOCUS4713</name>
</gene>
<evidence type="ECO:0000256" key="7">
    <source>
        <dbReference type="ARBA" id="ARBA00023128"/>
    </source>
</evidence>
<dbReference type="EMBL" id="CAJVPK010000376">
    <property type="protein sequence ID" value="CAG8501743.1"/>
    <property type="molecule type" value="Genomic_DNA"/>
</dbReference>
<evidence type="ECO:0000313" key="12">
    <source>
        <dbReference type="EMBL" id="CAG8501743.1"/>
    </source>
</evidence>
<dbReference type="AlphaFoldDB" id="A0A9N9F1F3"/>
<evidence type="ECO:0000256" key="10">
    <source>
        <dbReference type="RuleBase" id="RU367108"/>
    </source>
</evidence>
<keyword evidence="8" id="KW-0472">Membrane</keyword>
<accession>A0A9N9F1F3</accession>
<evidence type="ECO:0000256" key="2">
    <source>
        <dbReference type="ARBA" id="ARBA00010320"/>
    </source>
</evidence>
<comment type="subcellular location">
    <subcellularLocation>
        <location evidence="1 10">Mitochondrion inner membrane</location>
        <topology evidence="1 10">Single-pass membrane protein</topology>
    </subcellularLocation>
</comment>
<evidence type="ECO:0000313" key="13">
    <source>
        <dbReference type="Proteomes" id="UP000789706"/>
    </source>
</evidence>
<dbReference type="PANTHER" id="PTHR32198">
    <property type="entry name" value="MITOCHONDRIAL ESCAPE PROTEIN 2"/>
    <property type="match status" value="1"/>
</dbReference>
<dbReference type="Proteomes" id="UP000789706">
    <property type="component" value="Unassembled WGS sequence"/>
</dbReference>
<evidence type="ECO:0000256" key="6">
    <source>
        <dbReference type="ARBA" id="ARBA00022989"/>
    </source>
</evidence>
<dbReference type="GO" id="GO:0006397">
    <property type="term" value="P:mRNA processing"/>
    <property type="evidence" value="ECO:0007669"/>
    <property type="project" value="UniProtKB-UniRule"/>
</dbReference>
<dbReference type="GO" id="GO:0003723">
    <property type="term" value="F:RNA binding"/>
    <property type="evidence" value="ECO:0007669"/>
    <property type="project" value="UniProtKB-UniRule"/>
</dbReference>
<dbReference type="InterPro" id="IPR027417">
    <property type="entry name" value="P-loop_NTPase"/>
</dbReference>
<evidence type="ECO:0000256" key="8">
    <source>
        <dbReference type="ARBA" id="ARBA00023136"/>
    </source>
</evidence>
<sequence>MLFRVFTVLAHTKNYNPLRLPFSAILNRNQKHFPKHFKLINLRHFSESKPFYYSEIVETVSTNSVRTTEKTSQIPQILPQIHYGKLFFDNTYPLKIGSFDFRHYFVRSNKPRLERKLKSGKWIPLESIMPYNFKVEGVTPRKKEGGMLLEFSYQINPSQKTKALDEINKLVNDHLVENNIVPWFNPRPQRAYIGEPFVEDLSLYPSRPYGLIRHIFLVPSSSKETPRYATIIYKKMRSATSARYCVDGISVNSTKFDIFYETPLKTNVFFNWIASHPRISAPIIAALLAGISYIIFDPIRIFLIESNITQRFDIKEYKIYEIYKWLKKETYERFKNQDIKLEEDTLAWKEREQEEEILKKWLNEPPETFIIVSGPNGSGKSKFIDRAIHNKKKKIIIKCDEIRISHNENEFVLKLAKQVGYKPMFFSLIYLSNLIDGLASAVTGQKTVGFSSTTDSEIEKILNALEIALYNIAPDVFKVKVKLSPKSDLYAEHIYHSYDPEDIPVLVIDSFISKNAQENMELWDHLAQTAARLVEKKIAHVVFESSVTGI</sequence>
<feature type="non-terminal residue" evidence="12">
    <location>
        <position position="550"/>
    </location>
</feature>
<keyword evidence="6" id="KW-1133">Transmembrane helix</keyword>
<keyword evidence="13" id="KW-1185">Reference proteome</keyword>
<evidence type="ECO:0000256" key="3">
    <source>
        <dbReference type="ARBA" id="ARBA00020222"/>
    </source>
</evidence>
<keyword evidence="10" id="KW-0507">mRNA processing</keyword>
<evidence type="ECO:0000259" key="11">
    <source>
        <dbReference type="Pfam" id="PF10443"/>
    </source>
</evidence>
<protein>
    <recommendedName>
        <fullName evidence="3 10">Mitochondrial escape protein 2</fullName>
    </recommendedName>
</protein>
<keyword evidence="5 10" id="KW-0999">Mitochondrion inner membrane</keyword>
<name>A0A9N9F1F3_9GLOM</name>
<keyword evidence="10" id="KW-0694">RNA-binding</keyword>
<keyword evidence="7 10" id="KW-0496">Mitochondrion</keyword>
<feature type="domain" description="Mitochondrial escape protein 2 C-terminal" evidence="11">
    <location>
        <begin position="351"/>
        <end position="544"/>
    </location>
</feature>
<evidence type="ECO:0000256" key="4">
    <source>
        <dbReference type="ARBA" id="ARBA00022692"/>
    </source>
</evidence>
<dbReference type="SUPFAM" id="SSF52540">
    <property type="entry name" value="P-loop containing nucleoside triphosphate hydrolases"/>
    <property type="match status" value="1"/>
</dbReference>
<comment type="function">
    <text evidence="9 10">Plays a role in maintaining the mitochondrial genome and in controlling the mtDNA escape. Involved in the regulation of mtDNA nucleotide structure and number. May have a dispensable role in early maturation of pre-rRNA.</text>
</comment>
<evidence type="ECO:0000256" key="9">
    <source>
        <dbReference type="ARBA" id="ARBA00025276"/>
    </source>
</evidence>
<evidence type="ECO:0000256" key="1">
    <source>
        <dbReference type="ARBA" id="ARBA00004434"/>
    </source>
</evidence>
<evidence type="ECO:0000256" key="5">
    <source>
        <dbReference type="ARBA" id="ARBA00022792"/>
    </source>
</evidence>
<dbReference type="InterPro" id="IPR018850">
    <property type="entry name" value="Mt_escape_2_C"/>
</dbReference>
<dbReference type="Pfam" id="PF10443">
    <property type="entry name" value="RNA12"/>
    <property type="match status" value="1"/>
</dbReference>
<dbReference type="InterPro" id="IPR039627">
    <property type="entry name" value="Yme2_C"/>
</dbReference>